<dbReference type="AlphaFoldDB" id="A0A1X0BBK9"/>
<gene>
    <name evidence="5" type="ORF">BST13_02830</name>
</gene>
<sequence length="443" mass="45948">MSSTQLSDWCTVEAAGDALRKGETTAVELLEQVIDRLAATEPHVHAYASLDLDRARRDAKRADRCRVRGPLHGIPFGVKDVFAVAGLPTACGSKAFADNITHRDAVVVAALRRAGAVLIGKHVTHELTCGVDEAPTRNPHAPAYYPGGSSCGSAASVAVGSALFAIGTDAAGSVRIPASATGTVGFKPTRGLLSTRGVVRGATAPSIDHAGILARSVTDIGLILDALASEPISRNLLKPPTMRLGVVRVGGLKLDREVGVLFEAALDRLAALGATLISVDLPELGDAPAAVATYFAAELAEGNRGRFSRRCADYHPAVRDLITVGLNTSDVDRGSAQQVRTRINAALSGALQQEGLDAFVSPTITRPPPLLAELNPVDDLSQLVAFTCAFNLTGQPAISVPCGVTAQGLPVGLQIAGHLHDDRTVLRIASAYAPPVVSPPPVT</sequence>
<comment type="caution">
    <text evidence="5">The sequence shown here is derived from an EMBL/GenBank/DDBJ whole genome shotgun (WGS) entry which is preliminary data.</text>
</comment>
<evidence type="ECO:0000256" key="3">
    <source>
        <dbReference type="ARBA" id="ARBA00012922"/>
    </source>
</evidence>
<dbReference type="Gene3D" id="3.90.1300.10">
    <property type="entry name" value="Amidase signature (AS) domain"/>
    <property type="match status" value="1"/>
</dbReference>
<dbReference type="OrthoDB" id="182039at2"/>
<dbReference type="PANTHER" id="PTHR11895">
    <property type="entry name" value="TRANSAMIDASE"/>
    <property type="match status" value="1"/>
</dbReference>
<organism evidence="5 6">
    <name type="scientific">Mycobacterium aquaticum</name>
    <dbReference type="NCBI Taxonomy" id="1927124"/>
    <lineage>
        <taxon>Bacteria</taxon>
        <taxon>Bacillati</taxon>
        <taxon>Actinomycetota</taxon>
        <taxon>Actinomycetes</taxon>
        <taxon>Mycobacteriales</taxon>
        <taxon>Mycobacteriaceae</taxon>
        <taxon>Mycobacterium</taxon>
    </lineage>
</organism>
<accession>A0A1X0BBK9</accession>
<name>A0A1X0BBK9_9MYCO</name>
<proteinExistence type="inferred from homology"/>
<dbReference type="STRING" id="1927124.BST13_02830"/>
<dbReference type="GO" id="GO:0004040">
    <property type="term" value="F:amidase activity"/>
    <property type="evidence" value="ECO:0007669"/>
    <property type="project" value="UniProtKB-EC"/>
</dbReference>
<evidence type="ECO:0000256" key="1">
    <source>
        <dbReference type="ARBA" id="ARBA00001311"/>
    </source>
</evidence>
<reference evidence="5 6" key="1">
    <citation type="submission" date="2017-02" db="EMBL/GenBank/DDBJ databases">
        <title>The new phylogeny of genus Mycobacterium.</title>
        <authorList>
            <person name="Tortoli E."/>
            <person name="Trovato A."/>
            <person name="Cirillo D.M."/>
        </authorList>
    </citation>
    <scope>NUCLEOTIDE SEQUENCE [LARGE SCALE GENOMIC DNA]</scope>
    <source>
        <strain evidence="5 6">RW6</strain>
    </source>
</reference>
<dbReference type="InterPro" id="IPR036928">
    <property type="entry name" value="AS_sf"/>
</dbReference>
<comment type="catalytic activity">
    <reaction evidence="1">
        <text>a monocarboxylic acid amide + H2O = a monocarboxylate + NH4(+)</text>
        <dbReference type="Rhea" id="RHEA:12020"/>
        <dbReference type="ChEBI" id="CHEBI:15377"/>
        <dbReference type="ChEBI" id="CHEBI:28938"/>
        <dbReference type="ChEBI" id="CHEBI:35757"/>
        <dbReference type="ChEBI" id="CHEBI:83628"/>
        <dbReference type="EC" id="3.5.1.4"/>
    </reaction>
</comment>
<evidence type="ECO:0000313" key="6">
    <source>
        <dbReference type="Proteomes" id="UP000192448"/>
    </source>
</evidence>
<feature type="domain" description="Amidase" evidence="4">
    <location>
        <begin position="28"/>
        <end position="426"/>
    </location>
</feature>
<protein>
    <recommendedName>
        <fullName evidence="3">amidase</fullName>
        <ecNumber evidence="3">3.5.1.4</ecNumber>
    </recommendedName>
</protein>
<dbReference type="RefSeq" id="WP_083160400.1">
    <property type="nucleotide sequence ID" value="NZ_MVHF01000002.1"/>
</dbReference>
<dbReference type="SUPFAM" id="SSF75304">
    <property type="entry name" value="Amidase signature (AS) enzymes"/>
    <property type="match status" value="1"/>
</dbReference>
<evidence type="ECO:0000259" key="4">
    <source>
        <dbReference type="Pfam" id="PF01425"/>
    </source>
</evidence>
<dbReference type="PANTHER" id="PTHR11895:SF7">
    <property type="entry name" value="GLUTAMYL-TRNA(GLN) AMIDOTRANSFERASE SUBUNIT A, MITOCHONDRIAL"/>
    <property type="match status" value="1"/>
</dbReference>
<evidence type="ECO:0000256" key="2">
    <source>
        <dbReference type="ARBA" id="ARBA00009199"/>
    </source>
</evidence>
<evidence type="ECO:0000313" key="5">
    <source>
        <dbReference type="EMBL" id="ORA39216.1"/>
    </source>
</evidence>
<dbReference type="Pfam" id="PF01425">
    <property type="entry name" value="Amidase"/>
    <property type="match status" value="1"/>
</dbReference>
<dbReference type="InterPro" id="IPR023631">
    <property type="entry name" value="Amidase_dom"/>
</dbReference>
<dbReference type="Proteomes" id="UP000192448">
    <property type="component" value="Unassembled WGS sequence"/>
</dbReference>
<dbReference type="InterPro" id="IPR000120">
    <property type="entry name" value="Amidase"/>
</dbReference>
<dbReference type="EC" id="3.5.1.4" evidence="3"/>
<dbReference type="EMBL" id="MVHF01000002">
    <property type="protein sequence ID" value="ORA39216.1"/>
    <property type="molecule type" value="Genomic_DNA"/>
</dbReference>
<comment type="similarity">
    <text evidence="2">Belongs to the amidase family.</text>
</comment>
<keyword evidence="6" id="KW-1185">Reference proteome</keyword>